<dbReference type="GO" id="GO:0005524">
    <property type="term" value="F:ATP binding"/>
    <property type="evidence" value="ECO:0007669"/>
    <property type="project" value="UniProtKB-KW"/>
</dbReference>
<proteinExistence type="predicted"/>
<dbReference type="AlphaFoldDB" id="A0A388M1Q8"/>
<dbReference type="InterPro" id="IPR000719">
    <property type="entry name" value="Prot_kinase_dom"/>
</dbReference>
<dbReference type="SUPFAM" id="SSF56112">
    <property type="entry name" value="Protein kinase-like (PK-like)"/>
    <property type="match status" value="1"/>
</dbReference>
<evidence type="ECO:0000256" key="2">
    <source>
        <dbReference type="ARBA" id="ARBA00022840"/>
    </source>
</evidence>
<dbReference type="OrthoDB" id="3256376at2759"/>
<dbReference type="PROSITE" id="PS50011">
    <property type="entry name" value="PROTEIN_KINASE_DOM"/>
    <property type="match status" value="1"/>
</dbReference>
<dbReference type="Gene3D" id="1.10.510.10">
    <property type="entry name" value="Transferase(Phosphotransferase) domain 1"/>
    <property type="match status" value="1"/>
</dbReference>
<dbReference type="Proteomes" id="UP000265515">
    <property type="component" value="Unassembled WGS sequence"/>
</dbReference>
<evidence type="ECO:0000259" key="5">
    <source>
        <dbReference type="PROSITE" id="PS50011"/>
    </source>
</evidence>
<evidence type="ECO:0000313" key="7">
    <source>
        <dbReference type="Proteomes" id="UP000265515"/>
    </source>
</evidence>
<evidence type="ECO:0000313" key="6">
    <source>
        <dbReference type="EMBL" id="GBG88476.1"/>
    </source>
</evidence>
<gene>
    <name evidence="6" type="ORF">CBR_g47946</name>
</gene>
<keyword evidence="7" id="KW-1185">Reference proteome</keyword>
<dbReference type="InterPro" id="IPR011009">
    <property type="entry name" value="Kinase-like_dom_sf"/>
</dbReference>
<feature type="transmembrane region" description="Helical" evidence="4">
    <location>
        <begin position="462"/>
        <end position="487"/>
    </location>
</feature>
<evidence type="ECO:0000256" key="3">
    <source>
        <dbReference type="SAM" id="MobiDB-lite"/>
    </source>
</evidence>
<reference evidence="6 7" key="1">
    <citation type="journal article" date="2018" name="Cell">
        <title>The Chara Genome: Secondary Complexity and Implications for Plant Terrestrialization.</title>
        <authorList>
            <person name="Nishiyama T."/>
            <person name="Sakayama H."/>
            <person name="Vries J.D."/>
            <person name="Buschmann H."/>
            <person name="Saint-Marcoux D."/>
            <person name="Ullrich K.K."/>
            <person name="Haas F.B."/>
            <person name="Vanderstraeten L."/>
            <person name="Becker D."/>
            <person name="Lang D."/>
            <person name="Vosolsobe S."/>
            <person name="Rombauts S."/>
            <person name="Wilhelmsson P.K.I."/>
            <person name="Janitza P."/>
            <person name="Kern R."/>
            <person name="Heyl A."/>
            <person name="Rumpler F."/>
            <person name="Villalobos L.I.A.C."/>
            <person name="Clay J.M."/>
            <person name="Skokan R."/>
            <person name="Toyoda A."/>
            <person name="Suzuki Y."/>
            <person name="Kagoshima H."/>
            <person name="Schijlen E."/>
            <person name="Tajeshwar N."/>
            <person name="Catarino B."/>
            <person name="Hetherington A.J."/>
            <person name="Saltykova A."/>
            <person name="Bonnot C."/>
            <person name="Breuninger H."/>
            <person name="Symeonidi A."/>
            <person name="Radhakrishnan G.V."/>
            <person name="Van Nieuwerburgh F."/>
            <person name="Deforce D."/>
            <person name="Chang C."/>
            <person name="Karol K.G."/>
            <person name="Hedrich R."/>
            <person name="Ulvskov P."/>
            <person name="Glockner G."/>
            <person name="Delwiche C.F."/>
            <person name="Petrasek J."/>
            <person name="Van de Peer Y."/>
            <person name="Friml J."/>
            <person name="Beilby M."/>
            <person name="Dolan L."/>
            <person name="Kohara Y."/>
            <person name="Sugano S."/>
            <person name="Fujiyama A."/>
            <person name="Delaux P.-M."/>
            <person name="Quint M."/>
            <person name="TheiBen G."/>
            <person name="Hagemann M."/>
            <person name="Harholt J."/>
            <person name="Dunand C."/>
            <person name="Zachgo S."/>
            <person name="Langdale J."/>
            <person name="Maumus F."/>
            <person name="Straeten D.V.D."/>
            <person name="Gould S.B."/>
            <person name="Rensing S.A."/>
        </authorList>
    </citation>
    <scope>NUCLEOTIDE SEQUENCE [LARGE SCALE GENOMIC DNA]</scope>
    <source>
        <strain evidence="6 7">S276</strain>
    </source>
</reference>
<dbReference type="PANTHER" id="PTHR47989">
    <property type="entry name" value="OS01G0750732 PROTEIN"/>
    <property type="match status" value="1"/>
</dbReference>
<evidence type="ECO:0000256" key="4">
    <source>
        <dbReference type="SAM" id="Phobius"/>
    </source>
</evidence>
<keyword evidence="4" id="KW-0812">Transmembrane</keyword>
<dbReference type="Gene3D" id="3.30.200.20">
    <property type="entry name" value="Phosphorylase Kinase, domain 1"/>
    <property type="match status" value="1"/>
</dbReference>
<dbReference type="PANTHER" id="PTHR47989:SF47">
    <property type="entry name" value="SERINE_THREONINE-PROTEIN KINASE PBL28-RELATED"/>
    <property type="match status" value="1"/>
</dbReference>
<name>A0A388M1Q8_CHABU</name>
<feature type="domain" description="Protein kinase" evidence="5">
    <location>
        <begin position="562"/>
        <end position="794"/>
    </location>
</feature>
<keyword evidence="2" id="KW-0067">ATP-binding</keyword>
<keyword evidence="4" id="KW-0472">Membrane</keyword>
<keyword evidence="1" id="KW-0547">Nucleotide-binding</keyword>
<dbReference type="GO" id="GO:0004672">
    <property type="term" value="F:protein kinase activity"/>
    <property type="evidence" value="ECO:0007669"/>
    <property type="project" value="InterPro"/>
</dbReference>
<evidence type="ECO:0000256" key="1">
    <source>
        <dbReference type="ARBA" id="ARBA00022741"/>
    </source>
</evidence>
<keyword evidence="4" id="KW-1133">Transmembrane helix</keyword>
<dbReference type="Gramene" id="GBG88476">
    <property type="protein sequence ID" value="GBG88476"/>
    <property type="gene ID" value="CBR_g47946"/>
</dbReference>
<comment type="caution">
    <text evidence="6">The sequence shown here is derived from an EMBL/GenBank/DDBJ whole genome shotgun (WGS) entry which is preliminary data.</text>
</comment>
<dbReference type="EMBL" id="BFEA01000675">
    <property type="protein sequence ID" value="GBG88476.1"/>
    <property type="molecule type" value="Genomic_DNA"/>
</dbReference>
<feature type="transmembrane region" description="Helical" evidence="4">
    <location>
        <begin position="30"/>
        <end position="49"/>
    </location>
</feature>
<protein>
    <recommendedName>
        <fullName evidence="5">Protein kinase domain-containing protein</fullName>
    </recommendedName>
</protein>
<sequence length="794" mass="86932">MEFPCSEYEETTPRSYGDCVSRVLGRASELVIALMVTLLVVAIVLGSGVGRAFGWRAVSNWPGDDSCWSAGKRSGNSISALHGSSFHYANQTGSVSLEQMTHNSRSLEVSDDAIVLPTILNTDVIVNRRKVLTSTLNPVFPSSNRSLLLSCMDILSNLVLASNGSVLYHLLDQRCYLNGPQIPSHLLLSVRTAQRKSGGAGRWEGFQNDLLVSYWWVSNDTDGMRPSSPIILKQDTRMEPMAYINGMDVSDQGTTSTLAFNPLAGDFTVGMGFDPTKTKAYVVDVIAPPRLMSEEVATLLGNGASSAGDQLFKREATFSPVRGLNLSRLLVRPQGLTADCSCLYIVDQRESNLWTFDLPMRNISLAADRKRLGFAEEEKENLKEIAVTQDGCNAFVSDGGGYLRWIRFKAQCGEAQTVDAVARYSAGGFWGLAAIHEDDNRLSLLVGTNDGHHSKRRRNLTVAVYLPVAVVAVSAIFAGLMVALFYYGRRGSREQGGSQKRRESALRRRCQPAPPCSSLPSLDGSALPEGASTGHDRVQEVQPFNATVFSLQTLAYVTSNFSADYRMGDKGAFGNVYWGAIGDREVAIKVMRGDVTPEKRKQFVVEVSTLSRLHHSNLIDLVGYCEEGNTCILVYPYFPGGSLSGRLHNRDATPRRAAGTQGYMAPEYLMRGKLTVKNDVYSFGVLLLELLTRRKVVTPAPPPGQGWQTLVDWVRPSLRGGHLHVDSIPIQILDTCLREQVRSDAAMRRMVAGALLLARDCVEESDSSRPTMSAAAERLGAFLSDANVRRRAYS</sequence>
<dbReference type="Pfam" id="PF07714">
    <property type="entry name" value="PK_Tyr_Ser-Thr"/>
    <property type="match status" value="2"/>
</dbReference>
<dbReference type="InterPro" id="IPR001245">
    <property type="entry name" value="Ser-Thr/Tyr_kinase_cat_dom"/>
</dbReference>
<accession>A0A388M1Q8</accession>
<organism evidence="6 7">
    <name type="scientific">Chara braunii</name>
    <name type="common">Braun's stonewort</name>
    <dbReference type="NCBI Taxonomy" id="69332"/>
    <lineage>
        <taxon>Eukaryota</taxon>
        <taxon>Viridiplantae</taxon>
        <taxon>Streptophyta</taxon>
        <taxon>Charophyceae</taxon>
        <taxon>Charales</taxon>
        <taxon>Characeae</taxon>
        <taxon>Chara</taxon>
    </lineage>
</organism>
<feature type="region of interest" description="Disordered" evidence="3">
    <location>
        <begin position="492"/>
        <end position="534"/>
    </location>
</feature>